<dbReference type="InterPro" id="IPR000073">
    <property type="entry name" value="AB_hydrolase_1"/>
</dbReference>
<dbReference type="GO" id="GO:0016020">
    <property type="term" value="C:membrane"/>
    <property type="evidence" value="ECO:0007669"/>
    <property type="project" value="TreeGrafter"/>
</dbReference>
<evidence type="ECO:0000259" key="2">
    <source>
        <dbReference type="Pfam" id="PF00561"/>
    </source>
</evidence>
<evidence type="ECO:0000256" key="1">
    <source>
        <dbReference type="SAM" id="Phobius"/>
    </source>
</evidence>
<dbReference type="PRINTS" id="PR00111">
    <property type="entry name" value="ABHYDROLASE"/>
</dbReference>
<dbReference type="GO" id="GO:0046464">
    <property type="term" value="P:acylglycerol catabolic process"/>
    <property type="evidence" value="ECO:0007669"/>
    <property type="project" value="TreeGrafter"/>
</dbReference>
<dbReference type="AlphaFoldDB" id="A0A515ER58"/>
<dbReference type="PRINTS" id="PR00412">
    <property type="entry name" value="EPOXHYDRLASE"/>
</dbReference>
<reference evidence="4" key="1">
    <citation type="submission" date="2019-02" db="EMBL/GenBank/DDBJ databases">
        <title>Complete genome sequence of Rhodoferax sp. Gr-4.</title>
        <authorList>
            <person name="Jin L."/>
        </authorList>
    </citation>
    <scope>NUCLEOTIDE SEQUENCE [LARGE SCALE GENOMIC DNA]</scope>
    <source>
        <strain evidence="4">Gr-4</strain>
    </source>
</reference>
<organism evidence="3 4">
    <name type="scientific">Rhodoferax aquaticus</name>
    <dbReference type="NCBI Taxonomy" id="2527691"/>
    <lineage>
        <taxon>Bacteria</taxon>
        <taxon>Pseudomonadati</taxon>
        <taxon>Pseudomonadota</taxon>
        <taxon>Betaproteobacteria</taxon>
        <taxon>Burkholderiales</taxon>
        <taxon>Comamonadaceae</taxon>
        <taxon>Rhodoferax</taxon>
    </lineage>
</organism>
<keyword evidence="1" id="KW-0472">Membrane</keyword>
<protein>
    <submittedName>
        <fullName evidence="3">Alpha/beta hydrolase</fullName>
    </submittedName>
</protein>
<name>A0A515ER58_9BURK</name>
<dbReference type="InterPro" id="IPR050266">
    <property type="entry name" value="AB_hydrolase_sf"/>
</dbReference>
<dbReference type="KEGG" id="rhg:EXZ61_13825"/>
<dbReference type="EMBL" id="CP036282">
    <property type="protein sequence ID" value="QDL55156.1"/>
    <property type="molecule type" value="Genomic_DNA"/>
</dbReference>
<reference evidence="4" key="2">
    <citation type="journal article" date="2020" name="Int. J. Syst. Evol. Microbiol.">
        <title>Genomic insights into a novel species Rhodoferax aquaticus sp. nov., isolated from freshwater.</title>
        <authorList>
            <person name="Li T."/>
            <person name="Zhuo Y."/>
            <person name="Jin C.Z."/>
            <person name="Wu X."/>
            <person name="Ko S.R."/>
            <person name="Jin F.J."/>
            <person name="Ahn C.Y."/>
            <person name="Oh H.M."/>
            <person name="Lee H.G."/>
            <person name="Jin L."/>
        </authorList>
    </citation>
    <scope>NUCLEOTIDE SEQUENCE [LARGE SCALE GENOMIC DNA]</scope>
    <source>
        <strain evidence="4">Gr-4</strain>
    </source>
</reference>
<dbReference type="PANTHER" id="PTHR43798:SF5">
    <property type="entry name" value="MONOACYLGLYCEROL LIPASE ABHD6"/>
    <property type="match status" value="1"/>
</dbReference>
<keyword evidence="4" id="KW-1185">Reference proteome</keyword>
<proteinExistence type="predicted"/>
<keyword evidence="1" id="KW-1133">Transmembrane helix</keyword>
<dbReference type="PANTHER" id="PTHR43798">
    <property type="entry name" value="MONOACYLGLYCEROL LIPASE"/>
    <property type="match status" value="1"/>
</dbReference>
<feature type="domain" description="AB hydrolase-1" evidence="2">
    <location>
        <begin position="67"/>
        <end position="167"/>
    </location>
</feature>
<dbReference type="Gene3D" id="3.40.50.1820">
    <property type="entry name" value="alpha/beta hydrolase"/>
    <property type="match status" value="1"/>
</dbReference>
<dbReference type="SUPFAM" id="SSF53474">
    <property type="entry name" value="alpha/beta-Hydrolases"/>
    <property type="match status" value="1"/>
</dbReference>
<dbReference type="InterPro" id="IPR000639">
    <property type="entry name" value="Epox_hydrolase-like"/>
</dbReference>
<dbReference type="Pfam" id="PF00561">
    <property type="entry name" value="Abhydrolase_1"/>
    <property type="match status" value="2"/>
</dbReference>
<sequence>MVQWIAGLPVAILVVAVAAVVLLNWVFPLTGAQLLQKLLRNKGGLVQTQLHINGLAVPYLVAGNGEPLILVHGFTANKDTFDAMAPYLTSRYTLYAVDLPGHGDAERDMNADFSMAALVEYVRQFVQALGINRVHLAGSSMGGGVVSFYAASYPNEVASVWLLDAAVTREFLTDSEHIKRYDATGTFPYLIQNHAEHARKLDLVFGKPAKMPHCLKFAFAEAAIRDFAIQSAILQQVRKTIPIDQVYSNLRTPALIVTGDHDLVVPPSSAHTLAKVFPQSTLQVIEGAGHIPMVERPRRCAHDYLQFRTKIAA</sequence>
<dbReference type="GO" id="GO:0047372">
    <property type="term" value="F:monoacylglycerol lipase activity"/>
    <property type="evidence" value="ECO:0007669"/>
    <property type="project" value="TreeGrafter"/>
</dbReference>
<gene>
    <name evidence="3" type="ORF">EXZ61_13825</name>
</gene>
<evidence type="ECO:0000313" key="3">
    <source>
        <dbReference type="EMBL" id="QDL55156.1"/>
    </source>
</evidence>
<evidence type="ECO:0000313" key="4">
    <source>
        <dbReference type="Proteomes" id="UP000317365"/>
    </source>
</evidence>
<keyword evidence="1" id="KW-0812">Transmembrane</keyword>
<keyword evidence="3" id="KW-0378">Hydrolase</keyword>
<feature type="transmembrane region" description="Helical" evidence="1">
    <location>
        <begin position="6"/>
        <end position="27"/>
    </location>
</feature>
<accession>A0A515ER58</accession>
<feature type="domain" description="AB hydrolase-1" evidence="2">
    <location>
        <begin position="240"/>
        <end position="297"/>
    </location>
</feature>
<dbReference type="InterPro" id="IPR029058">
    <property type="entry name" value="AB_hydrolase_fold"/>
</dbReference>
<dbReference type="Proteomes" id="UP000317365">
    <property type="component" value="Chromosome"/>
</dbReference>